<organism evidence="1 2">
    <name type="scientific">Ranatra chinensis</name>
    <dbReference type="NCBI Taxonomy" id="642074"/>
    <lineage>
        <taxon>Eukaryota</taxon>
        <taxon>Metazoa</taxon>
        <taxon>Ecdysozoa</taxon>
        <taxon>Arthropoda</taxon>
        <taxon>Hexapoda</taxon>
        <taxon>Insecta</taxon>
        <taxon>Pterygota</taxon>
        <taxon>Neoptera</taxon>
        <taxon>Paraneoptera</taxon>
        <taxon>Hemiptera</taxon>
        <taxon>Heteroptera</taxon>
        <taxon>Panheteroptera</taxon>
        <taxon>Nepomorpha</taxon>
        <taxon>Nepidae</taxon>
        <taxon>Ranatrinae</taxon>
        <taxon>Ranatra</taxon>
    </lineage>
</organism>
<protein>
    <submittedName>
        <fullName evidence="1">Uncharacterized protein</fullName>
    </submittedName>
</protein>
<reference evidence="1 2" key="1">
    <citation type="submission" date="2024-07" db="EMBL/GenBank/DDBJ databases">
        <title>Chromosome-level genome assembly of the water stick insect Ranatra chinensis (Heteroptera: Nepidae).</title>
        <authorList>
            <person name="Liu X."/>
        </authorList>
    </citation>
    <scope>NUCLEOTIDE SEQUENCE [LARGE SCALE GENOMIC DNA]</scope>
    <source>
        <strain evidence="1">Cailab_2021Rc</strain>
        <tissue evidence="1">Muscle</tissue>
    </source>
</reference>
<gene>
    <name evidence="1" type="ORF">AAG570_006310</name>
</gene>
<dbReference type="Proteomes" id="UP001558652">
    <property type="component" value="Unassembled WGS sequence"/>
</dbReference>
<evidence type="ECO:0000313" key="1">
    <source>
        <dbReference type="EMBL" id="KAL1139324.1"/>
    </source>
</evidence>
<dbReference type="EMBL" id="JBFDAA010000002">
    <property type="protein sequence ID" value="KAL1139324.1"/>
    <property type="molecule type" value="Genomic_DNA"/>
</dbReference>
<keyword evidence="2" id="KW-1185">Reference proteome</keyword>
<accession>A0ABD0YVS4</accession>
<sequence length="146" mass="16950">MWIKGQLSLEERKSRMKLRAPLIDVALFVDRFYKWIFDQHILESCDLGWLDHKPRHLRRKCEVARSCGTLSGTPCQQIELHPVAQPYQYTAVTQSSDSITHSYATRSNHSFSSKHSSHVYCNPQIPRIPCVRLKPDLSQMERLATL</sequence>
<name>A0ABD0YVS4_9HEMI</name>
<proteinExistence type="predicted"/>
<evidence type="ECO:0000313" key="2">
    <source>
        <dbReference type="Proteomes" id="UP001558652"/>
    </source>
</evidence>
<comment type="caution">
    <text evidence="1">The sequence shown here is derived from an EMBL/GenBank/DDBJ whole genome shotgun (WGS) entry which is preliminary data.</text>
</comment>
<dbReference type="AlphaFoldDB" id="A0ABD0YVS4"/>